<keyword evidence="3" id="KW-1185">Reference proteome</keyword>
<name>A0A2C6KJ67_9APIC</name>
<feature type="compositionally biased region" description="Basic and acidic residues" evidence="1">
    <location>
        <begin position="35"/>
        <end position="50"/>
    </location>
</feature>
<feature type="region of interest" description="Disordered" evidence="1">
    <location>
        <begin position="31"/>
        <end position="50"/>
    </location>
</feature>
<dbReference type="AlphaFoldDB" id="A0A2C6KJ67"/>
<reference evidence="2 3" key="1">
    <citation type="journal article" date="2017" name="Int. J. Parasitol.">
        <title>The genome of the protozoan parasite Cystoisospora suis and a reverse vaccinology approach to identify vaccine candidates.</title>
        <authorList>
            <person name="Palmieri N."/>
            <person name="Shrestha A."/>
            <person name="Ruttkowski B."/>
            <person name="Beck T."/>
            <person name="Vogl C."/>
            <person name="Tomley F."/>
            <person name="Blake D.P."/>
            <person name="Joachim A."/>
        </authorList>
    </citation>
    <scope>NUCLEOTIDE SEQUENCE [LARGE SCALE GENOMIC DNA]</scope>
    <source>
        <strain evidence="2 3">Wien I</strain>
    </source>
</reference>
<evidence type="ECO:0000313" key="2">
    <source>
        <dbReference type="EMBL" id="PHJ20550.1"/>
    </source>
</evidence>
<sequence>MIPFVSVDGSLEAFFALFSYLEEEDQLHTTTMKISSHDGKNERPKGLLEDLGRGAAPSIGDYLTPLLSNLKA</sequence>
<dbReference type="GeneID" id="94428992"/>
<comment type="caution">
    <text evidence="2">The sequence shown here is derived from an EMBL/GenBank/DDBJ whole genome shotgun (WGS) entry which is preliminary data.</text>
</comment>
<proteinExistence type="predicted"/>
<dbReference type="EMBL" id="MIGC01002717">
    <property type="protein sequence ID" value="PHJ20550.1"/>
    <property type="molecule type" value="Genomic_DNA"/>
</dbReference>
<feature type="non-terminal residue" evidence="2">
    <location>
        <position position="72"/>
    </location>
</feature>
<gene>
    <name evidence="2" type="ORF">CSUI_005610</name>
</gene>
<organism evidence="2 3">
    <name type="scientific">Cystoisospora suis</name>
    <dbReference type="NCBI Taxonomy" id="483139"/>
    <lineage>
        <taxon>Eukaryota</taxon>
        <taxon>Sar</taxon>
        <taxon>Alveolata</taxon>
        <taxon>Apicomplexa</taxon>
        <taxon>Conoidasida</taxon>
        <taxon>Coccidia</taxon>
        <taxon>Eucoccidiorida</taxon>
        <taxon>Eimeriorina</taxon>
        <taxon>Sarcocystidae</taxon>
        <taxon>Cystoisospora</taxon>
    </lineage>
</organism>
<dbReference type="Proteomes" id="UP000221165">
    <property type="component" value="Unassembled WGS sequence"/>
</dbReference>
<dbReference type="RefSeq" id="XP_067922237.1">
    <property type="nucleotide sequence ID" value="XM_068065781.1"/>
</dbReference>
<evidence type="ECO:0000313" key="3">
    <source>
        <dbReference type="Proteomes" id="UP000221165"/>
    </source>
</evidence>
<accession>A0A2C6KJ67</accession>
<protein>
    <submittedName>
        <fullName evidence="2">Uncharacterized protein</fullName>
    </submittedName>
</protein>
<dbReference type="VEuPathDB" id="ToxoDB:CSUI_005610"/>
<evidence type="ECO:0000256" key="1">
    <source>
        <dbReference type="SAM" id="MobiDB-lite"/>
    </source>
</evidence>